<protein>
    <submittedName>
        <fullName evidence="6">DNA-binding transcriptional LysR family regulator</fullName>
    </submittedName>
</protein>
<organism evidence="6 7">
    <name type="scientific">Rhizobium aquaticum</name>
    <dbReference type="NCBI Taxonomy" id="1549636"/>
    <lineage>
        <taxon>Bacteria</taxon>
        <taxon>Pseudomonadati</taxon>
        <taxon>Pseudomonadota</taxon>
        <taxon>Alphaproteobacteria</taxon>
        <taxon>Hyphomicrobiales</taxon>
        <taxon>Rhizobiaceae</taxon>
        <taxon>Rhizobium/Agrobacterium group</taxon>
        <taxon>Rhizobium</taxon>
    </lineage>
</organism>
<comment type="caution">
    <text evidence="6">The sequence shown here is derived from an EMBL/GenBank/DDBJ whole genome shotgun (WGS) entry which is preliminary data.</text>
</comment>
<evidence type="ECO:0000256" key="4">
    <source>
        <dbReference type="ARBA" id="ARBA00023163"/>
    </source>
</evidence>
<dbReference type="InterPro" id="IPR036388">
    <property type="entry name" value="WH-like_DNA-bd_sf"/>
</dbReference>
<keyword evidence="4" id="KW-0804">Transcription</keyword>
<comment type="similarity">
    <text evidence="1">Belongs to the LysR transcriptional regulatory family.</text>
</comment>
<dbReference type="GO" id="GO:0003677">
    <property type="term" value="F:DNA binding"/>
    <property type="evidence" value="ECO:0007669"/>
    <property type="project" value="UniProtKB-KW"/>
</dbReference>
<evidence type="ECO:0000313" key="6">
    <source>
        <dbReference type="EMBL" id="MET3615957.1"/>
    </source>
</evidence>
<sequence>MTHLKKRWNFDIIDPNRRWMMLNALTLDQLLVLVTIEDTGSFSAAGRKLRRAQSAISHAVQSLENVHQVQLFDRSAKVPKMTDAGRVLATQARQVLRQAEQFSRMAGAISAGLEPELGIAVDSMVPTAPVLNSLSRLQKTFPDLAVTIFTEGLWSAERRVRDGTAAIALCALKPNMSQELRAYPLSSVALVPVVSPAHPLAQAKPPVDRQVLAEHVQLILTDPLQQGGPSFSVVSPRVWRFVDIGRRLEFLLGGFGWCNMPYHLVVDHLAQGRLVRLEIEDTGVLPGLLPLFTMHRRDMPLGKAARWLLADLQEQEWPKAHP</sequence>
<dbReference type="SUPFAM" id="SSF53850">
    <property type="entry name" value="Periplasmic binding protein-like II"/>
    <property type="match status" value="1"/>
</dbReference>
<dbReference type="Pfam" id="PF00126">
    <property type="entry name" value="HTH_1"/>
    <property type="match status" value="1"/>
</dbReference>
<evidence type="ECO:0000259" key="5">
    <source>
        <dbReference type="PROSITE" id="PS50931"/>
    </source>
</evidence>
<accession>A0ABV2J5B9</accession>
<dbReference type="Gene3D" id="3.40.190.290">
    <property type="match status" value="1"/>
</dbReference>
<dbReference type="InterPro" id="IPR036390">
    <property type="entry name" value="WH_DNA-bd_sf"/>
</dbReference>
<evidence type="ECO:0000256" key="2">
    <source>
        <dbReference type="ARBA" id="ARBA00023015"/>
    </source>
</evidence>
<dbReference type="PROSITE" id="PS50931">
    <property type="entry name" value="HTH_LYSR"/>
    <property type="match status" value="1"/>
</dbReference>
<gene>
    <name evidence="6" type="ORF">ABID16_004304</name>
</gene>
<evidence type="ECO:0000256" key="3">
    <source>
        <dbReference type="ARBA" id="ARBA00023125"/>
    </source>
</evidence>
<feature type="domain" description="HTH lysR-type" evidence="5">
    <location>
        <begin position="25"/>
        <end position="82"/>
    </location>
</feature>
<keyword evidence="2" id="KW-0805">Transcription regulation</keyword>
<keyword evidence="7" id="KW-1185">Reference proteome</keyword>
<keyword evidence="3 6" id="KW-0238">DNA-binding</keyword>
<evidence type="ECO:0000313" key="7">
    <source>
        <dbReference type="Proteomes" id="UP001549047"/>
    </source>
</evidence>
<reference evidence="6 7" key="1">
    <citation type="submission" date="2024-06" db="EMBL/GenBank/DDBJ databases">
        <title>Genomic Encyclopedia of Type Strains, Phase IV (KMG-IV): sequencing the most valuable type-strain genomes for metagenomic binning, comparative biology and taxonomic classification.</title>
        <authorList>
            <person name="Goeker M."/>
        </authorList>
    </citation>
    <scope>NUCLEOTIDE SEQUENCE [LARGE SCALE GENOMIC DNA]</scope>
    <source>
        <strain evidence="6 7">DSM 29780</strain>
    </source>
</reference>
<dbReference type="InterPro" id="IPR005119">
    <property type="entry name" value="LysR_subst-bd"/>
</dbReference>
<dbReference type="PANTHER" id="PTHR30126">
    <property type="entry name" value="HTH-TYPE TRANSCRIPTIONAL REGULATOR"/>
    <property type="match status" value="1"/>
</dbReference>
<proteinExistence type="inferred from homology"/>
<dbReference type="Proteomes" id="UP001549047">
    <property type="component" value="Unassembled WGS sequence"/>
</dbReference>
<name>A0ABV2J5B9_9HYPH</name>
<evidence type="ECO:0000256" key="1">
    <source>
        <dbReference type="ARBA" id="ARBA00009437"/>
    </source>
</evidence>
<dbReference type="SUPFAM" id="SSF46785">
    <property type="entry name" value="Winged helix' DNA-binding domain"/>
    <property type="match status" value="1"/>
</dbReference>
<dbReference type="InterPro" id="IPR000847">
    <property type="entry name" value="LysR_HTH_N"/>
</dbReference>
<dbReference type="Gene3D" id="1.10.10.10">
    <property type="entry name" value="Winged helix-like DNA-binding domain superfamily/Winged helix DNA-binding domain"/>
    <property type="match status" value="1"/>
</dbReference>
<dbReference type="PANTHER" id="PTHR30126:SF91">
    <property type="entry name" value="LYSR FAMILY TRANSCRIPTIONAL REGULATOR"/>
    <property type="match status" value="1"/>
</dbReference>
<dbReference type="Pfam" id="PF03466">
    <property type="entry name" value="LysR_substrate"/>
    <property type="match status" value="1"/>
</dbReference>
<dbReference type="RefSeq" id="WP_354558415.1">
    <property type="nucleotide sequence ID" value="NZ_JBEPMB010000010.1"/>
</dbReference>
<dbReference type="EMBL" id="JBEPMB010000010">
    <property type="protein sequence ID" value="MET3615957.1"/>
    <property type="molecule type" value="Genomic_DNA"/>
</dbReference>